<keyword evidence="2" id="KW-0175">Coiled coil</keyword>
<keyword evidence="1" id="KW-0479">Metal-binding</keyword>
<reference evidence="5" key="1">
    <citation type="journal article" date="2022" name="Int. J. Mol. Sci.">
        <title>Draft Genome of Tanacetum Coccineum: Genomic Comparison of Closely Related Tanacetum-Family Plants.</title>
        <authorList>
            <person name="Yamashiro T."/>
            <person name="Shiraishi A."/>
            <person name="Nakayama K."/>
            <person name="Satake H."/>
        </authorList>
    </citation>
    <scope>NUCLEOTIDE SEQUENCE</scope>
</reference>
<feature type="compositionally biased region" description="Basic and acidic residues" evidence="3">
    <location>
        <begin position="940"/>
        <end position="949"/>
    </location>
</feature>
<dbReference type="Pfam" id="PF00098">
    <property type="entry name" value="zf-CCHC"/>
    <property type="match status" value="1"/>
</dbReference>
<feature type="compositionally biased region" description="Basic and acidic residues" evidence="3">
    <location>
        <begin position="922"/>
        <end position="931"/>
    </location>
</feature>
<dbReference type="InterPro" id="IPR001878">
    <property type="entry name" value="Znf_CCHC"/>
</dbReference>
<name>A0ABQ5GY79_9ASTR</name>
<evidence type="ECO:0000313" key="6">
    <source>
        <dbReference type="Proteomes" id="UP001151760"/>
    </source>
</evidence>
<evidence type="ECO:0000256" key="3">
    <source>
        <dbReference type="SAM" id="MobiDB-lite"/>
    </source>
</evidence>
<protein>
    <submittedName>
        <fullName evidence="5">Ribonuclease H-like domain-containing protein</fullName>
    </submittedName>
</protein>
<dbReference type="SMART" id="SM00343">
    <property type="entry name" value="ZnF_C2HC"/>
    <property type="match status" value="3"/>
</dbReference>
<evidence type="ECO:0000256" key="2">
    <source>
        <dbReference type="SAM" id="Coils"/>
    </source>
</evidence>
<dbReference type="PROSITE" id="PS50158">
    <property type="entry name" value="ZF_CCHC"/>
    <property type="match status" value="1"/>
</dbReference>
<dbReference type="InterPro" id="IPR036875">
    <property type="entry name" value="Znf_CCHC_sf"/>
</dbReference>
<feature type="coiled-coil region" evidence="2">
    <location>
        <begin position="274"/>
        <end position="311"/>
    </location>
</feature>
<evidence type="ECO:0000256" key="1">
    <source>
        <dbReference type="PROSITE-ProRule" id="PRU00047"/>
    </source>
</evidence>
<evidence type="ECO:0000259" key="4">
    <source>
        <dbReference type="PROSITE" id="PS50158"/>
    </source>
</evidence>
<keyword evidence="6" id="KW-1185">Reference proteome</keyword>
<dbReference type="SUPFAM" id="SSF57756">
    <property type="entry name" value="Retrovirus zinc finger-like domains"/>
    <property type="match status" value="1"/>
</dbReference>
<reference evidence="5" key="2">
    <citation type="submission" date="2022-01" db="EMBL/GenBank/DDBJ databases">
        <authorList>
            <person name="Yamashiro T."/>
            <person name="Shiraishi A."/>
            <person name="Satake H."/>
            <person name="Nakayama K."/>
        </authorList>
    </citation>
    <scope>NUCLEOTIDE SEQUENCE</scope>
</reference>
<gene>
    <name evidence="5" type="ORF">Tco_1054090</name>
</gene>
<dbReference type="EMBL" id="BQNB010018927">
    <property type="protein sequence ID" value="GJT79748.1"/>
    <property type="molecule type" value="Genomic_DNA"/>
</dbReference>
<feature type="region of interest" description="Disordered" evidence="3">
    <location>
        <begin position="989"/>
        <end position="1020"/>
    </location>
</feature>
<feature type="region of interest" description="Disordered" evidence="3">
    <location>
        <begin position="922"/>
        <end position="956"/>
    </location>
</feature>
<keyword evidence="1" id="KW-0862">Zinc</keyword>
<feature type="region of interest" description="Disordered" evidence="3">
    <location>
        <begin position="667"/>
        <end position="689"/>
    </location>
</feature>
<dbReference type="Gene3D" id="4.10.60.10">
    <property type="entry name" value="Zinc finger, CCHC-type"/>
    <property type="match status" value="1"/>
</dbReference>
<accession>A0ABQ5GY79</accession>
<comment type="caution">
    <text evidence="5">The sequence shown here is derived from an EMBL/GenBank/DDBJ whole genome shotgun (WGS) entry which is preliminary data.</text>
</comment>
<dbReference type="Proteomes" id="UP001151760">
    <property type="component" value="Unassembled WGS sequence"/>
</dbReference>
<feature type="compositionally biased region" description="Polar residues" evidence="3">
    <location>
        <begin position="1007"/>
        <end position="1020"/>
    </location>
</feature>
<keyword evidence="1" id="KW-0863">Zinc-finger</keyword>
<feature type="domain" description="CCHC-type" evidence="4">
    <location>
        <begin position="746"/>
        <end position="760"/>
    </location>
</feature>
<sequence length="1020" mass="115886">MASHRLNSLYAIKECSTCGSLYTRDCCSIGRLEDKILVPVPDSSPCCVKCGTPVDGPYCRGCAFLRKKFEEDLLTYCGENETSKDFEDISESSDDNTNVVNAPREPFVVNQDPGEKSSQGSPLINQNCCYECGDSLDGIFCQQCICKFCGKGAHYGYNCPPKVPIISNPEQCNQTINELPQILPSVHPTCNYEDENSFIYDSKPHSFNITPSVFNQPPQPQFETYLCELCGNNAHYGYDCSPQFPFVYEQEAYDYSGFDQPQPPQDSVYCQESLDKILEELEELKRDQRMLKELKKRITEEQKAKENMIIEEMRHEQQLVDYKIKDITNDLGSSIKRSKLPPTPPYEEEKYSAARRYMLSIPFVDEDDYIPLGDIIARYSTSKAITPDLPIEEPDNSLNMGDEHLDTTSSIENLVPIPSEFEGISDDTSDRRLTCPTIIVSIRCDPNDDIFSSDDDDFEGIEYVILEEVNDVDQEEKEFDLDDILQIQDVILREKLLNVHRLISNIESLKVNPTPDRVGFQTMSPSLSSHPSSQIIESDQEGLISNDNSNDPFLELPEFESFHFDPSFPRPPPEPPDVEICLHFEPDAPVIDNFNELNDDQRGSEIDFSQNIEDDDSFTFIIRTFLPFLTYPEVSPLSCSTGSEGHILDPDIFTLERGGQNLAFMTAPSTSSTNDANTASPQVSAASPSVNADLEQIHEDDLEEMDLKWQLSLLCMREKKYYQRIGKNIFINANDTARYDKSKVECYNCHKVGHFARECRAPKSKEGFDWSDMAEEQVQTNMALMAFSDSKLNESEFKAATYKRGLATLEDQIITYKKNEVLFSKEIGVLKRDVACKDYEINVIKSKLEKVKQEKDGIDFKIKKFDMASKDLDHLLGSQITDKSKKGLGYSAVPPPHLLIYNRPNKLDLSYSGLDEFKEPEFKGYGHENSKQESNVISDKVSDNSKENSDESLVEKQVSQDKSSFVESSFNVDKETIFPINKKVEFTKPKNHEKTVNKSVRYAKMYRSQSPKGNQRNWNG</sequence>
<evidence type="ECO:0000313" key="5">
    <source>
        <dbReference type="EMBL" id="GJT79748.1"/>
    </source>
</evidence>
<proteinExistence type="predicted"/>
<organism evidence="5 6">
    <name type="scientific">Tanacetum coccineum</name>
    <dbReference type="NCBI Taxonomy" id="301880"/>
    <lineage>
        <taxon>Eukaryota</taxon>
        <taxon>Viridiplantae</taxon>
        <taxon>Streptophyta</taxon>
        <taxon>Embryophyta</taxon>
        <taxon>Tracheophyta</taxon>
        <taxon>Spermatophyta</taxon>
        <taxon>Magnoliopsida</taxon>
        <taxon>eudicotyledons</taxon>
        <taxon>Gunneridae</taxon>
        <taxon>Pentapetalae</taxon>
        <taxon>asterids</taxon>
        <taxon>campanulids</taxon>
        <taxon>Asterales</taxon>
        <taxon>Asteraceae</taxon>
        <taxon>Asteroideae</taxon>
        <taxon>Anthemideae</taxon>
        <taxon>Anthemidinae</taxon>
        <taxon>Tanacetum</taxon>
    </lineage>
</organism>